<reference evidence="2 3" key="1">
    <citation type="submission" date="2016-10" db="EMBL/GenBank/DDBJ databases">
        <authorList>
            <person name="de Groot N.N."/>
        </authorList>
    </citation>
    <scope>NUCLEOTIDE SEQUENCE [LARGE SCALE GENOMIC DNA]</scope>
    <source>
        <strain evidence="2 3">DSM 43019</strain>
    </source>
</reference>
<evidence type="ECO:0000313" key="3">
    <source>
        <dbReference type="Proteomes" id="UP000199645"/>
    </source>
</evidence>
<evidence type="ECO:0000256" key="1">
    <source>
        <dbReference type="SAM" id="SignalP"/>
    </source>
</evidence>
<keyword evidence="1" id="KW-0732">Signal</keyword>
<evidence type="ECO:0000313" key="2">
    <source>
        <dbReference type="EMBL" id="SFF35161.1"/>
    </source>
</evidence>
<gene>
    <name evidence="2" type="ORF">SAMN05421541_109110</name>
</gene>
<dbReference type="RefSeq" id="WP_093617731.1">
    <property type="nucleotide sequence ID" value="NZ_BOMT01000053.1"/>
</dbReference>
<feature type="chain" id="PRO_5011600783" evidence="1">
    <location>
        <begin position="28"/>
        <end position="100"/>
    </location>
</feature>
<dbReference type="EMBL" id="FONV01000009">
    <property type="protein sequence ID" value="SFF35161.1"/>
    <property type="molecule type" value="Genomic_DNA"/>
</dbReference>
<dbReference type="PROSITE" id="PS51257">
    <property type="entry name" value="PROKAR_LIPOPROTEIN"/>
    <property type="match status" value="1"/>
</dbReference>
<feature type="signal peptide" evidence="1">
    <location>
        <begin position="1"/>
        <end position="27"/>
    </location>
</feature>
<organism evidence="2 3">
    <name type="scientific">Actinoplanes philippinensis</name>
    <dbReference type="NCBI Taxonomy" id="35752"/>
    <lineage>
        <taxon>Bacteria</taxon>
        <taxon>Bacillati</taxon>
        <taxon>Actinomycetota</taxon>
        <taxon>Actinomycetes</taxon>
        <taxon>Micromonosporales</taxon>
        <taxon>Micromonosporaceae</taxon>
        <taxon>Actinoplanes</taxon>
    </lineage>
</organism>
<accession>A0A1I2I3S0</accession>
<dbReference type="STRING" id="35752.SAMN05421541_109110"/>
<dbReference type="Proteomes" id="UP000199645">
    <property type="component" value="Unassembled WGS sequence"/>
</dbReference>
<protein>
    <submittedName>
        <fullName evidence="2">Uncharacterized protein</fullName>
    </submittedName>
</protein>
<sequence>MRRIIGITAATIAGIGAVALGPTAAHAALACGAPNYTANWVGVTCSGSGSFRVGATCLILGSGGQSYFQWGTWKNAPTTNYANCRSGTAPLQGSAKLQTR</sequence>
<keyword evidence="3" id="KW-1185">Reference proteome</keyword>
<proteinExistence type="predicted"/>
<dbReference type="AlphaFoldDB" id="A0A1I2I3S0"/>
<name>A0A1I2I3S0_9ACTN</name>